<proteinExistence type="predicted"/>
<keyword evidence="1" id="KW-0732">Signal</keyword>
<feature type="signal peptide" evidence="1">
    <location>
        <begin position="1"/>
        <end position="24"/>
    </location>
</feature>
<name>A0A1Y1M8G8_PHOPY</name>
<dbReference type="EMBL" id="GEZM01037906">
    <property type="protein sequence ID" value="JAV81851.1"/>
    <property type="molecule type" value="Transcribed_RNA"/>
</dbReference>
<evidence type="ECO:0000256" key="1">
    <source>
        <dbReference type="SAM" id="SignalP"/>
    </source>
</evidence>
<evidence type="ECO:0008006" key="3">
    <source>
        <dbReference type="Google" id="ProtNLM"/>
    </source>
</evidence>
<feature type="chain" id="PRO_5012010863" description="EGF-like domain-containing protein" evidence="1">
    <location>
        <begin position="25"/>
        <end position="164"/>
    </location>
</feature>
<organism evidence="2">
    <name type="scientific">Photinus pyralis</name>
    <name type="common">Common eastern firefly</name>
    <name type="synonym">Lampyris pyralis</name>
    <dbReference type="NCBI Taxonomy" id="7054"/>
    <lineage>
        <taxon>Eukaryota</taxon>
        <taxon>Metazoa</taxon>
        <taxon>Ecdysozoa</taxon>
        <taxon>Arthropoda</taxon>
        <taxon>Hexapoda</taxon>
        <taxon>Insecta</taxon>
        <taxon>Pterygota</taxon>
        <taxon>Neoptera</taxon>
        <taxon>Endopterygota</taxon>
        <taxon>Coleoptera</taxon>
        <taxon>Polyphaga</taxon>
        <taxon>Elateriformia</taxon>
        <taxon>Elateroidea</taxon>
        <taxon>Lampyridae</taxon>
        <taxon>Lampyrinae</taxon>
        <taxon>Photinus</taxon>
    </lineage>
</organism>
<sequence length="164" mass="17474">MNAFYVIVSIPILLVLAGFNHAHGFTTFGKTPTNPLTQAPPRQVPAKSCGNHTECWSIPKTSCVAEPRDHSRKSCLCGDNKPPANGQCFALHKAPFHLCDKDEDCVDGATCVLMPGLPITKDGPKHCKCIEGFIALDGECSGTGPVTASTSVGLLLLILIRTLF</sequence>
<protein>
    <recommendedName>
        <fullName evidence="3">EGF-like domain-containing protein</fullName>
    </recommendedName>
</protein>
<accession>A0A1Y1M8G8</accession>
<dbReference type="KEGG" id="ppyr:116166094"/>
<dbReference type="OrthoDB" id="8193455at2759"/>
<dbReference type="RefSeq" id="XP_031336792.1">
    <property type="nucleotide sequence ID" value="XM_031480932.1"/>
</dbReference>
<dbReference type="CTD" id="42961"/>
<evidence type="ECO:0000313" key="2">
    <source>
        <dbReference type="EMBL" id="JAV81851.1"/>
    </source>
</evidence>
<reference evidence="2" key="1">
    <citation type="journal article" date="2016" name="Sci. Rep.">
        <title>Molecular characterization of firefly nuptial gifts: a multi-omics approach sheds light on postcopulatory sexual selection.</title>
        <authorList>
            <person name="Al-Wathiqui N."/>
            <person name="Fallon T.R."/>
            <person name="South A."/>
            <person name="Weng J.K."/>
            <person name="Lewis S.M."/>
        </authorList>
    </citation>
    <scope>NUCLEOTIDE SEQUENCE</scope>
</reference>
<dbReference type="AlphaFoldDB" id="A0A1Y1M8G8"/>
<dbReference type="GeneID" id="116166094"/>